<feature type="domain" description="Bacterial sugar transferase" evidence="3">
    <location>
        <begin position="3"/>
        <end position="175"/>
    </location>
</feature>
<keyword evidence="2" id="KW-1133">Transmembrane helix</keyword>
<dbReference type="GO" id="GO:0016740">
    <property type="term" value="F:transferase activity"/>
    <property type="evidence" value="ECO:0007669"/>
    <property type="project" value="UniProtKB-KW"/>
</dbReference>
<comment type="similarity">
    <text evidence="1">Belongs to the bacterial sugar transferase family.</text>
</comment>
<dbReference type="InterPro" id="IPR003362">
    <property type="entry name" value="Bact_transf"/>
</dbReference>
<dbReference type="EMBL" id="JBHSHB010000024">
    <property type="protein sequence ID" value="MFC4691492.1"/>
    <property type="molecule type" value="Genomic_DNA"/>
</dbReference>
<dbReference type="PANTHER" id="PTHR30576">
    <property type="entry name" value="COLANIC BIOSYNTHESIS UDP-GLUCOSE LIPID CARRIER TRANSFERASE"/>
    <property type="match status" value="1"/>
</dbReference>
<dbReference type="Pfam" id="PF02397">
    <property type="entry name" value="Bac_transf"/>
    <property type="match status" value="1"/>
</dbReference>
<sequence length="183" mass="21274">MIKSIFDFLFATVIIFGLIPFWIIMIIAPTFTIFKQTRIGQFGNPFTIYKVRTMHNGKVTRIGKFLRRFKIDELPQLINIIKGDMSFVGPRPDIPGYYDKLKGTDREVLKLKPGLTSLAAIKYVNEESLLKRQKDAQHYNDTIIFPDKVQMNLDYCNKKSLWYDLYIIGLTLKGIFVKNKLSI</sequence>
<reference evidence="5" key="1">
    <citation type="journal article" date="2019" name="Int. J. Syst. Evol. Microbiol.">
        <title>The Global Catalogue of Microorganisms (GCM) 10K type strain sequencing project: providing services to taxonomists for standard genome sequencing and annotation.</title>
        <authorList>
            <consortium name="The Broad Institute Genomics Platform"/>
            <consortium name="The Broad Institute Genome Sequencing Center for Infectious Disease"/>
            <person name="Wu L."/>
            <person name="Ma J."/>
        </authorList>
    </citation>
    <scope>NUCLEOTIDE SEQUENCE [LARGE SCALE GENOMIC DNA]</scope>
    <source>
        <strain evidence="5">CGMCC 4.7427</strain>
    </source>
</reference>
<evidence type="ECO:0000313" key="5">
    <source>
        <dbReference type="Proteomes" id="UP001595878"/>
    </source>
</evidence>
<gene>
    <name evidence="4" type="ORF">ACFO5T_13720</name>
</gene>
<dbReference type="Proteomes" id="UP001595878">
    <property type="component" value="Unassembled WGS sequence"/>
</dbReference>
<evidence type="ECO:0000313" key="4">
    <source>
        <dbReference type="EMBL" id="MFC4691492.1"/>
    </source>
</evidence>
<keyword evidence="4" id="KW-0808">Transferase</keyword>
<proteinExistence type="inferred from homology"/>
<evidence type="ECO:0000256" key="1">
    <source>
        <dbReference type="ARBA" id="ARBA00006464"/>
    </source>
</evidence>
<evidence type="ECO:0000256" key="2">
    <source>
        <dbReference type="SAM" id="Phobius"/>
    </source>
</evidence>
<dbReference type="PANTHER" id="PTHR30576:SF20">
    <property type="entry name" value="QUINOVOSAMINEPHOSPHOTRANSFERAE-RELATED"/>
    <property type="match status" value="1"/>
</dbReference>
<keyword evidence="5" id="KW-1185">Reference proteome</keyword>
<feature type="transmembrane region" description="Helical" evidence="2">
    <location>
        <begin position="6"/>
        <end position="28"/>
    </location>
</feature>
<accession>A0ABV9LDL7</accession>
<protein>
    <submittedName>
        <fullName evidence="4">Sugar transferase</fullName>
    </submittedName>
</protein>
<keyword evidence="2" id="KW-0812">Transmembrane</keyword>
<name>A0ABV9LDL7_9FLAO</name>
<comment type="caution">
    <text evidence="4">The sequence shown here is derived from an EMBL/GenBank/DDBJ whole genome shotgun (WGS) entry which is preliminary data.</text>
</comment>
<keyword evidence="2" id="KW-0472">Membrane</keyword>
<evidence type="ECO:0000259" key="3">
    <source>
        <dbReference type="Pfam" id="PF02397"/>
    </source>
</evidence>
<organism evidence="4 5">
    <name type="scientific">Dokdonia genika</name>
    <dbReference type="NCBI Taxonomy" id="308113"/>
    <lineage>
        <taxon>Bacteria</taxon>
        <taxon>Pseudomonadati</taxon>
        <taxon>Bacteroidota</taxon>
        <taxon>Flavobacteriia</taxon>
        <taxon>Flavobacteriales</taxon>
        <taxon>Flavobacteriaceae</taxon>
        <taxon>Dokdonia</taxon>
    </lineage>
</organism>
<dbReference type="RefSeq" id="WP_380035464.1">
    <property type="nucleotide sequence ID" value="NZ_JBHSHB010000024.1"/>
</dbReference>